<dbReference type="FunFam" id="3.40.50.2000:FF:000054">
    <property type="entry name" value="Glycosyltransferase"/>
    <property type="match status" value="2"/>
</dbReference>
<evidence type="ECO:0000256" key="2">
    <source>
        <dbReference type="ARBA" id="ARBA00009995"/>
    </source>
</evidence>
<evidence type="ECO:0000313" key="8">
    <source>
        <dbReference type="Proteomes" id="UP000657918"/>
    </source>
</evidence>
<dbReference type="PANTHER" id="PTHR48045">
    <property type="entry name" value="UDP-GLYCOSYLTRANSFERASE 72B1"/>
    <property type="match status" value="1"/>
</dbReference>
<dbReference type="CDD" id="cd03784">
    <property type="entry name" value="GT1_Gtf-like"/>
    <property type="match status" value="2"/>
</dbReference>
<dbReference type="UniPathway" id="UPA00009"/>
<dbReference type="InterPro" id="IPR035595">
    <property type="entry name" value="UDP_glycos_trans_CS"/>
</dbReference>
<dbReference type="GO" id="GO:0047213">
    <property type="term" value="F:anthocyanidin 3-O-glucosyltransferase activity"/>
    <property type="evidence" value="ECO:0007669"/>
    <property type="project" value="UniProtKB-EC"/>
</dbReference>
<name>A0A835JIE7_9ROSI</name>
<keyword evidence="5" id="KW-0808">Transferase</keyword>
<dbReference type="Gene3D" id="3.40.50.2000">
    <property type="entry name" value="Glycogen Phosphorylase B"/>
    <property type="match status" value="5"/>
</dbReference>
<evidence type="ECO:0000256" key="5">
    <source>
        <dbReference type="ARBA" id="ARBA00022679"/>
    </source>
</evidence>
<keyword evidence="8" id="KW-1185">Reference proteome</keyword>
<sequence>MEEKPHVAIFPSPGMGHLIPLTELAKKLALSYDLSSTFIVPSIGPPPEAQTKVLGSLPAGINYISLPPVSFDDLPGIRAETQISLTITRSLSSIRDVLKSLVASTRLVALVLDLFGTDVIDIALEFSVPSYIVSLSTGMTLSLHFYMPKLDQMFSCEYKDLPEPVLLPGCATPVHGRDLPDPIQDRKDDAYKWFLHHSSRHSLAEGILLNSFMDLEPETIKALQDQEHGNLPPIYPVGPIINSGSSIGVNGNECLQWMDDQPKGSVLYISFGSGGTLSFEQLNELAMGLEISEQKFLWVVRSPDKSASASYFSAKILLSAGLKVALRPEVDGNGLVGREEIAKVVKGLMQGGEGVAIRNRMKGLKEAAAKAVSEEGSSTKSLHELVSNFFFPAMAETDSPPHVAILPSPGMGHLIPLVELAKRLVHRHNLSITFIMPTDGSPSKAQRSVLGSLPNTIQSVFLPPVNLSDLPGDAKIETLISLTVARSLPSLRDVFTSLVASGTRVVALVVDLFGTDAFDIAREFKVSPYIFYPAPAMALSLFFYLPKLDEMVSCEYRDMPEPVEIPGCLPIPGGMMLDPTQDRKNDAYKWLLYHSKRYRLAEGVMVNSFIELEKGALKALHEAEPGKPPVYPVGPLINMDPNTSGVEGSECLKWLHDQPLGSVLYVSFGSGGTLSYDQIIELALGLEMSEQRFLWVVRSPNDKVANATYFSVDNHKDPFDFLPKGFLDRTRGRGLVVPSWAPQAQVLSHGSTGGFLTHCGWNSTLESVVNGVPLIVWPLYAEQKMNAWMLTKDIKVALRPKASENGLIQREEIANVVRGLMEGEEGKSVRNRMKDLKDLAAEVLSEDGSSTKALSEVAHKWKNQKCCS</sequence>
<dbReference type="Pfam" id="PF00201">
    <property type="entry name" value="UDPGT"/>
    <property type="match status" value="1"/>
</dbReference>
<keyword evidence="4" id="KW-0328">Glycosyltransferase</keyword>
<reference evidence="7 8" key="1">
    <citation type="submission" date="2020-10" db="EMBL/GenBank/DDBJ databases">
        <title>Plant Genome Project.</title>
        <authorList>
            <person name="Zhang R.-G."/>
        </authorList>
    </citation>
    <scope>NUCLEOTIDE SEQUENCE [LARGE SCALE GENOMIC DNA]</scope>
    <source>
        <strain evidence="7">FAFU-HL-1</strain>
        <tissue evidence="7">Leaf</tissue>
    </source>
</reference>
<organism evidence="7 8">
    <name type="scientific">Salix dunnii</name>
    <dbReference type="NCBI Taxonomy" id="1413687"/>
    <lineage>
        <taxon>Eukaryota</taxon>
        <taxon>Viridiplantae</taxon>
        <taxon>Streptophyta</taxon>
        <taxon>Embryophyta</taxon>
        <taxon>Tracheophyta</taxon>
        <taxon>Spermatophyta</taxon>
        <taxon>Magnoliopsida</taxon>
        <taxon>eudicotyledons</taxon>
        <taxon>Gunneridae</taxon>
        <taxon>Pentapetalae</taxon>
        <taxon>rosids</taxon>
        <taxon>fabids</taxon>
        <taxon>Malpighiales</taxon>
        <taxon>Salicaceae</taxon>
        <taxon>Saliceae</taxon>
        <taxon>Salix</taxon>
    </lineage>
</organism>
<evidence type="ECO:0000256" key="6">
    <source>
        <dbReference type="ARBA" id="ARBA00047606"/>
    </source>
</evidence>
<dbReference type="OrthoDB" id="5835829at2759"/>
<dbReference type="SUPFAM" id="SSF53756">
    <property type="entry name" value="UDP-Glycosyltransferase/glycogen phosphorylase"/>
    <property type="match status" value="2"/>
</dbReference>
<comment type="pathway">
    <text evidence="1">Pigment biosynthesis; anthocyanin biosynthesis.</text>
</comment>
<proteinExistence type="inferred from homology"/>
<evidence type="ECO:0000256" key="1">
    <source>
        <dbReference type="ARBA" id="ARBA00004935"/>
    </source>
</evidence>
<dbReference type="EC" id="2.4.1.115" evidence="3"/>
<dbReference type="PROSITE" id="PS00375">
    <property type="entry name" value="UDPGT"/>
    <property type="match status" value="1"/>
</dbReference>
<comment type="catalytic activity">
    <reaction evidence="6">
        <text>an anthocyanidin + UDP-alpha-D-glucose + H(+) = an anthocyanidin 3-O-beta-D-glucoside + UDP</text>
        <dbReference type="Rhea" id="RHEA:20093"/>
        <dbReference type="ChEBI" id="CHEBI:15378"/>
        <dbReference type="ChEBI" id="CHEBI:16307"/>
        <dbReference type="ChEBI" id="CHEBI:58223"/>
        <dbReference type="ChEBI" id="CHEBI:58885"/>
        <dbReference type="ChEBI" id="CHEBI:143576"/>
        <dbReference type="EC" id="2.4.1.115"/>
    </reaction>
</comment>
<dbReference type="AlphaFoldDB" id="A0A835JIE7"/>
<comment type="similarity">
    <text evidence="2">Belongs to the UDP-glycosyltransferase family.</text>
</comment>
<evidence type="ECO:0000256" key="3">
    <source>
        <dbReference type="ARBA" id="ARBA00012585"/>
    </source>
</evidence>
<dbReference type="InterPro" id="IPR002213">
    <property type="entry name" value="UDP_glucos_trans"/>
</dbReference>
<evidence type="ECO:0000313" key="7">
    <source>
        <dbReference type="EMBL" id="KAF9669054.1"/>
    </source>
</evidence>
<dbReference type="FunFam" id="3.40.50.2000:FF:000051">
    <property type="entry name" value="Glycosyltransferase"/>
    <property type="match status" value="1"/>
</dbReference>
<protein>
    <recommendedName>
        <fullName evidence="3">anthocyanidin 3-O-glucosyltransferase</fullName>
        <ecNumber evidence="3">2.4.1.115</ecNumber>
    </recommendedName>
</protein>
<dbReference type="EMBL" id="JADGMS010000014">
    <property type="protein sequence ID" value="KAF9669054.1"/>
    <property type="molecule type" value="Genomic_DNA"/>
</dbReference>
<dbReference type="Proteomes" id="UP000657918">
    <property type="component" value="Unassembled WGS sequence"/>
</dbReference>
<dbReference type="GO" id="GO:0009718">
    <property type="term" value="P:anthocyanin-containing compound biosynthetic process"/>
    <property type="evidence" value="ECO:0007669"/>
    <property type="project" value="UniProtKB-UniPathway"/>
</dbReference>
<evidence type="ECO:0000256" key="4">
    <source>
        <dbReference type="ARBA" id="ARBA00022676"/>
    </source>
</evidence>
<gene>
    <name evidence="7" type="ORF">SADUNF_Sadunf14G0067900</name>
</gene>
<accession>A0A835JIE7</accession>
<comment type="caution">
    <text evidence="7">The sequence shown here is derived from an EMBL/GenBank/DDBJ whole genome shotgun (WGS) entry which is preliminary data.</text>
</comment>
<dbReference type="PANTHER" id="PTHR48045:SF11">
    <property type="entry name" value="UDP-GLYCOSYLTRANSFERASE 72B1"/>
    <property type="match status" value="1"/>
</dbReference>